<evidence type="ECO:0008006" key="4">
    <source>
        <dbReference type="Google" id="ProtNLM"/>
    </source>
</evidence>
<protein>
    <recommendedName>
        <fullName evidence="4">F-box domain-containing protein</fullName>
    </recommendedName>
</protein>
<reference evidence="2 3" key="1">
    <citation type="journal article" date="2016" name="Nat. Commun.">
        <title>Ectomycorrhizal ecology is imprinted in the genome of the dominant symbiotic fungus Cenococcum geophilum.</title>
        <authorList>
            <consortium name="DOE Joint Genome Institute"/>
            <person name="Peter M."/>
            <person name="Kohler A."/>
            <person name="Ohm R.A."/>
            <person name="Kuo A."/>
            <person name="Krutzmann J."/>
            <person name="Morin E."/>
            <person name="Arend M."/>
            <person name="Barry K.W."/>
            <person name="Binder M."/>
            <person name="Choi C."/>
            <person name="Clum A."/>
            <person name="Copeland A."/>
            <person name="Grisel N."/>
            <person name="Haridas S."/>
            <person name="Kipfer T."/>
            <person name="LaButti K."/>
            <person name="Lindquist E."/>
            <person name="Lipzen A."/>
            <person name="Maire R."/>
            <person name="Meier B."/>
            <person name="Mihaltcheva S."/>
            <person name="Molinier V."/>
            <person name="Murat C."/>
            <person name="Poggeler S."/>
            <person name="Quandt C.A."/>
            <person name="Sperisen C."/>
            <person name="Tritt A."/>
            <person name="Tisserant E."/>
            <person name="Crous P.W."/>
            <person name="Henrissat B."/>
            <person name="Nehls U."/>
            <person name="Egli S."/>
            <person name="Spatafora J.W."/>
            <person name="Grigoriev I.V."/>
            <person name="Martin F.M."/>
        </authorList>
    </citation>
    <scope>NUCLEOTIDE SEQUENCE [LARGE SCALE GENOMIC DNA]</scope>
    <source>
        <strain evidence="2 3">CBS 207.34</strain>
    </source>
</reference>
<evidence type="ECO:0000256" key="1">
    <source>
        <dbReference type="SAM" id="MobiDB-lite"/>
    </source>
</evidence>
<dbReference type="AlphaFoldDB" id="A0A8E2EUI1"/>
<evidence type="ECO:0000313" key="3">
    <source>
        <dbReference type="Proteomes" id="UP000250140"/>
    </source>
</evidence>
<evidence type="ECO:0000313" key="2">
    <source>
        <dbReference type="EMBL" id="OCL05094.1"/>
    </source>
</evidence>
<feature type="region of interest" description="Disordered" evidence="1">
    <location>
        <begin position="1"/>
        <end position="29"/>
    </location>
</feature>
<gene>
    <name evidence="2" type="ORF">AOQ84DRAFT_225191</name>
</gene>
<accession>A0A8E2EUI1</accession>
<dbReference type="Proteomes" id="UP000250140">
    <property type="component" value="Unassembled WGS sequence"/>
</dbReference>
<keyword evidence="3" id="KW-1185">Reference proteome</keyword>
<proteinExistence type="predicted"/>
<dbReference type="EMBL" id="KV750382">
    <property type="protein sequence ID" value="OCL05094.1"/>
    <property type="molecule type" value="Genomic_DNA"/>
</dbReference>
<organism evidence="2 3">
    <name type="scientific">Glonium stellatum</name>
    <dbReference type="NCBI Taxonomy" id="574774"/>
    <lineage>
        <taxon>Eukaryota</taxon>
        <taxon>Fungi</taxon>
        <taxon>Dikarya</taxon>
        <taxon>Ascomycota</taxon>
        <taxon>Pezizomycotina</taxon>
        <taxon>Dothideomycetes</taxon>
        <taxon>Pleosporomycetidae</taxon>
        <taxon>Gloniales</taxon>
        <taxon>Gloniaceae</taxon>
        <taxon>Glonium</taxon>
    </lineage>
</organism>
<sequence length="212" mass="24653">MGFMKHFRSRSKLKDKESQHNQHQHQQYAQQHHQLHDAVYFPAVYTGPDHISRLPDTVLRLIFAYVCPHSRDETFDSSETSMLGEGCMLCDLRDLSNCSKVRRQWYPVASGMLYHSVRIDAVHYCELEEELASRRRRKSRNYELIDPPAVRLQLLSRTVRENAYCAQAVQFLKLPYMTRETCKPDLARTVSVLPNLLHVDLPDGFFTADPAC</sequence>
<name>A0A8E2EUI1_9PEZI</name>
<feature type="non-terminal residue" evidence="2">
    <location>
        <position position="212"/>
    </location>
</feature>
<dbReference type="OrthoDB" id="5405297at2759"/>
<feature type="compositionally biased region" description="Basic residues" evidence="1">
    <location>
        <begin position="1"/>
        <end position="11"/>
    </location>
</feature>